<keyword evidence="1" id="KW-1133">Transmembrane helix</keyword>
<keyword evidence="3" id="KW-1185">Reference proteome</keyword>
<feature type="transmembrane region" description="Helical" evidence="1">
    <location>
        <begin position="104"/>
        <end position="122"/>
    </location>
</feature>
<keyword evidence="1" id="KW-0472">Membrane</keyword>
<proteinExistence type="predicted"/>
<accession>A0A024QDI2</accession>
<protein>
    <submittedName>
        <fullName evidence="2">Uncharacterized protein</fullName>
    </submittedName>
</protein>
<evidence type="ECO:0000313" key="2">
    <source>
        <dbReference type="EMBL" id="CDQ39976.1"/>
    </source>
</evidence>
<dbReference type="Proteomes" id="UP000028875">
    <property type="component" value="Unassembled WGS sequence"/>
</dbReference>
<dbReference type="STRING" id="1462526.BN990_02294"/>
<feature type="transmembrane region" description="Helical" evidence="1">
    <location>
        <begin position="143"/>
        <end position="162"/>
    </location>
</feature>
<organism evidence="2 3">
    <name type="scientific">Virgibacillus massiliensis</name>
    <dbReference type="NCBI Taxonomy" id="1462526"/>
    <lineage>
        <taxon>Bacteria</taxon>
        <taxon>Bacillati</taxon>
        <taxon>Bacillota</taxon>
        <taxon>Bacilli</taxon>
        <taxon>Bacillales</taxon>
        <taxon>Bacillaceae</taxon>
        <taxon>Virgibacillus</taxon>
    </lineage>
</organism>
<reference evidence="2 3" key="1">
    <citation type="submission" date="2014-03" db="EMBL/GenBank/DDBJ databases">
        <authorList>
            <person name="Urmite Genomes U."/>
        </authorList>
    </citation>
    <scope>NUCLEOTIDE SEQUENCE [LARGE SCALE GENOMIC DNA]</scope>
    <source>
        <strain evidence="2 3">Vm-5</strain>
    </source>
</reference>
<comment type="caution">
    <text evidence="2">The sequence shown here is derived from an EMBL/GenBank/DDBJ whole genome shotgun (WGS) entry which is preliminary data.</text>
</comment>
<keyword evidence="1" id="KW-0812">Transmembrane</keyword>
<name>A0A024QDI2_9BACI</name>
<evidence type="ECO:0000256" key="1">
    <source>
        <dbReference type="SAM" id="Phobius"/>
    </source>
</evidence>
<sequence>MPTKNFSDEELKNMSIDTFKSQLGTEKSFHSFIQHHIKKYNDNDMIMTLNGLLSTMSDKEDKCRLAIAEDLNENYIKTKKIWNQPAYKAFELIEYKVKERLDGIVQDGIIINIFLFFVYSFALEARQNFNFRRYHQFKIGSTLGCLLLLLVLIGIGTFIYLLF</sequence>
<evidence type="ECO:0000313" key="3">
    <source>
        <dbReference type="Proteomes" id="UP000028875"/>
    </source>
</evidence>
<dbReference type="EMBL" id="CCDP010000001">
    <property type="protein sequence ID" value="CDQ39976.1"/>
    <property type="molecule type" value="Genomic_DNA"/>
</dbReference>
<reference evidence="3" key="2">
    <citation type="submission" date="2014-05" db="EMBL/GenBank/DDBJ databases">
        <title>Draft genome sequence of Virgibacillus massiliensis Vm-5.</title>
        <authorList>
            <person name="Khelaifia S."/>
            <person name="Croce O."/>
            <person name="Lagier J.C."/>
            <person name="Raoult D."/>
        </authorList>
    </citation>
    <scope>NUCLEOTIDE SEQUENCE [LARGE SCALE GENOMIC DNA]</scope>
    <source>
        <strain evidence="3">Vm-5</strain>
    </source>
</reference>
<dbReference type="AlphaFoldDB" id="A0A024QDI2"/>
<dbReference type="RefSeq" id="WP_038244097.1">
    <property type="nucleotide sequence ID" value="NZ_BNER01000004.1"/>
</dbReference>
<gene>
    <name evidence="2" type="ORF">BN990_02294</name>
</gene>